<keyword evidence="10" id="KW-0813">Transport</keyword>
<evidence type="ECO:0000256" key="2">
    <source>
        <dbReference type="ARBA" id="ARBA00022475"/>
    </source>
</evidence>
<name>A0ABN2PQ19_9ACTN</name>
<sequence length="172" mass="17746">MRGIPGSGPVPEPIDPDVDLSSPAQRRERERLRVSVLAAVAAGGALGAAARYAAFGLWPHPPGGFPWATVGVNVAGCALIGVLMVLVGEAGRAHPLVRPFLGTGVLGGFTTFSHYALDIQRLLEAGRLPAGLGYLAVTLLGALAAVWCAAALTRRAVRRPRRGGGGAREAER</sequence>
<keyword evidence="10" id="KW-0479">Metal-binding</keyword>
<organism evidence="12 13">
    <name type="scientific">Streptomyces sodiiphilus</name>
    <dbReference type="NCBI Taxonomy" id="226217"/>
    <lineage>
        <taxon>Bacteria</taxon>
        <taxon>Bacillati</taxon>
        <taxon>Actinomycetota</taxon>
        <taxon>Actinomycetes</taxon>
        <taxon>Kitasatosporales</taxon>
        <taxon>Streptomycetaceae</taxon>
        <taxon>Streptomyces</taxon>
    </lineage>
</organism>
<dbReference type="PANTHER" id="PTHR28259">
    <property type="entry name" value="FLUORIDE EXPORT PROTEIN 1-RELATED"/>
    <property type="match status" value="1"/>
</dbReference>
<feature type="region of interest" description="Disordered" evidence="11">
    <location>
        <begin position="1"/>
        <end position="25"/>
    </location>
</feature>
<feature type="transmembrane region" description="Helical" evidence="10">
    <location>
        <begin position="34"/>
        <end position="53"/>
    </location>
</feature>
<keyword evidence="10" id="KW-0915">Sodium</keyword>
<dbReference type="NCBIfam" id="TIGR00494">
    <property type="entry name" value="crcB"/>
    <property type="match status" value="1"/>
</dbReference>
<keyword evidence="6 10" id="KW-0407">Ion channel</keyword>
<keyword evidence="2 10" id="KW-1003">Cell membrane</keyword>
<keyword evidence="3 10" id="KW-0812">Transmembrane</keyword>
<proteinExistence type="inferred from homology"/>
<keyword evidence="5 10" id="KW-0472">Membrane</keyword>
<evidence type="ECO:0000256" key="9">
    <source>
        <dbReference type="ARBA" id="ARBA00049940"/>
    </source>
</evidence>
<feature type="transmembrane region" description="Helical" evidence="10">
    <location>
        <begin position="132"/>
        <end position="152"/>
    </location>
</feature>
<accession>A0ABN2PQ19</accession>
<keyword evidence="10" id="KW-0406">Ion transport</keyword>
<dbReference type="RefSeq" id="WP_344264572.1">
    <property type="nucleotide sequence ID" value="NZ_BAAAMJ010000052.1"/>
</dbReference>
<keyword evidence="13" id="KW-1185">Reference proteome</keyword>
<evidence type="ECO:0000256" key="4">
    <source>
        <dbReference type="ARBA" id="ARBA00022989"/>
    </source>
</evidence>
<comment type="catalytic activity">
    <reaction evidence="8">
        <text>fluoride(in) = fluoride(out)</text>
        <dbReference type="Rhea" id="RHEA:76159"/>
        <dbReference type="ChEBI" id="CHEBI:17051"/>
    </reaction>
    <physiologicalReaction direction="left-to-right" evidence="8">
        <dbReference type="Rhea" id="RHEA:76160"/>
    </physiologicalReaction>
</comment>
<dbReference type="InterPro" id="IPR003691">
    <property type="entry name" value="FluC"/>
</dbReference>
<gene>
    <name evidence="10" type="primary">fluC</name>
    <name evidence="10" type="synonym">crcB</name>
    <name evidence="12" type="ORF">GCM10009716_40380</name>
</gene>
<dbReference type="Pfam" id="PF02537">
    <property type="entry name" value="CRCB"/>
    <property type="match status" value="1"/>
</dbReference>
<dbReference type="HAMAP" id="MF_00454">
    <property type="entry name" value="FluC"/>
    <property type="match status" value="1"/>
</dbReference>
<feature type="binding site" evidence="10">
    <location>
        <position position="110"/>
    </location>
    <ligand>
        <name>Na(+)</name>
        <dbReference type="ChEBI" id="CHEBI:29101"/>
        <note>structural</note>
    </ligand>
</feature>
<keyword evidence="4 10" id="KW-1133">Transmembrane helix</keyword>
<evidence type="ECO:0000256" key="5">
    <source>
        <dbReference type="ARBA" id="ARBA00023136"/>
    </source>
</evidence>
<evidence type="ECO:0000256" key="10">
    <source>
        <dbReference type="HAMAP-Rule" id="MF_00454"/>
    </source>
</evidence>
<dbReference type="EMBL" id="BAAAMJ010000052">
    <property type="protein sequence ID" value="GAA1928498.1"/>
    <property type="molecule type" value="Genomic_DNA"/>
</dbReference>
<evidence type="ECO:0000256" key="6">
    <source>
        <dbReference type="ARBA" id="ARBA00023303"/>
    </source>
</evidence>
<comment type="activity regulation">
    <text evidence="10">Na(+) is not transported, but it plays an essential structural role and its presence is essential for fluoride channel function.</text>
</comment>
<evidence type="ECO:0000313" key="12">
    <source>
        <dbReference type="EMBL" id="GAA1928498.1"/>
    </source>
</evidence>
<evidence type="ECO:0000256" key="3">
    <source>
        <dbReference type="ARBA" id="ARBA00022692"/>
    </source>
</evidence>
<protein>
    <recommendedName>
        <fullName evidence="10">Fluoride-specific ion channel FluC</fullName>
    </recommendedName>
</protein>
<dbReference type="Proteomes" id="UP001501303">
    <property type="component" value="Unassembled WGS sequence"/>
</dbReference>
<evidence type="ECO:0000256" key="11">
    <source>
        <dbReference type="SAM" id="MobiDB-lite"/>
    </source>
</evidence>
<comment type="similarity">
    <text evidence="7 10">Belongs to the fluoride channel Fluc/FEX (TC 1.A.43) family.</text>
</comment>
<evidence type="ECO:0000256" key="7">
    <source>
        <dbReference type="ARBA" id="ARBA00035120"/>
    </source>
</evidence>
<feature type="binding site" evidence="10">
    <location>
        <position position="107"/>
    </location>
    <ligand>
        <name>Na(+)</name>
        <dbReference type="ChEBI" id="CHEBI:29101"/>
        <note>structural</note>
    </ligand>
</feature>
<comment type="caution">
    <text evidence="12">The sequence shown here is derived from an EMBL/GenBank/DDBJ whole genome shotgun (WGS) entry which is preliminary data.</text>
</comment>
<feature type="transmembrane region" description="Helical" evidence="10">
    <location>
        <begin position="65"/>
        <end position="87"/>
    </location>
</feature>
<evidence type="ECO:0000256" key="8">
    <source>
        <dbReference type="ARBA" id="ARBA00035585"/>
    </source>
</evidence>
<evidence type="ECO:0000256" key="1">
    <source>
        <dbReference type="ARBA" id="ARBA00004651"/>
    </source>
</evidence>
<evidence type="ECO:0000313" key="13">
    <source>
        <dbReference type="Proteomes" id="UP001501303"/>
    </source>
</evidence>
<reference evidence="12 13" key="1">
    <citation type="journal article" date="2019" name="Int. J. Syst. Evol. Microbiol.">
        <title>The Global Catalogue of Microorganisms (GCM) 10K type strain sequencing project: providing services to taxonomists for standard genome sequencing and annotation.</title>
        <authorList>
            <consortium name="The Broad Institute Genomics Platform"/>
            <consortium name="The Broad Institute Genome Sequencing Center for Infectious Disease"/>
            <person name="Wu L."/>
            <person name="Ma J."/>
        </authorList>
    </citation>
    <scope>NUCLEOTIDE SEQUENCE [LARGE SCALE GENOMIC DNA]</scope>
    <source>
        <strain evidence="12 13">JCM 13581</strain>
    </source>
</reference>
<dbReference type="PANTHER" id="PTHR28259:SF1">
    <property type="entry name" value="FLUORIDE EXPORT PROTEIN 1-RELATED"/>
    <property type="match status" value="1"/>
</dbReference>
<comment type="function">
    <text evidence="9 10">Fluoride-specific ion channel. Important for reducing fluoride concentration in the cell, thus reducing its toxicity.</text>
</comment>
<comment type="subcellular location">
    <subcellularLocation>
        <location evidence="1 10">Cell membrane</location>
        <topology evidence="1 10">Multi-pass membrane protein</topology>
    </subcellularLocation>
</comment>
<feature type="transmembrane region" description="Helical" evidence="10">
    <location>
        <begin position="99"/>
        <end position="117"/>
    </location>
</feature>